<evidence type="ECO:0000256" key="13">
    <source>
        <dbReference type="ARBA" id="ARBA00023136"/>
    </source>
</evidence>
<sequence length="165" mass="18910">MLMLMTTLFNASLACLMTHPLSLGLTLLIQVILIALITGFMSLNFWSSYIIFMIMIGGMLILFTYMTSIASNEKFNYSPKILMMIVPYTIIMSICMLTDKSLFMSKIKLETTKFDTPLVSQLYLNKFLNYPHMMIYLIIIVFLLITLIAVVTITTKNKGTLRQKF</sequence>
<keyword evidence="7 16" id="KW-0812">Transmembrane</keyword>
<evidence type="ECO:0000256" key="14">
    <source>
        <dbReference type="ARBA" id="ARBA00031019"/>
    </source>
</evidence>
<dbReference type="PANTHER" id="PTHR11435:SF1">
    <property type="entry name" value="NADH-UBIQUINONE OXIDOREDUCTASE CHAIN 6"/>
    <property type="match status" value="1"/>
</dbReference>
<evidence type="ECO:0000256" key="3">
    <source>
        <dbReference type="ARBA" id="ARBA00012944"/>
    </source>
</evidence>
<evidence type="ECO:0000256" key="9">
    <source>
        <dbReference type="ARBA" id="ARBA00022982"/>
    </source>
</evidence>
<keyword evidence="12 17" id="KW-0496">Mitochondrion</keyword>
<feature type="transmembrane region" description="Helical" evidence="16">
    <location>
        <begin position="81"/>
        <end position="99"/>
    </location>
</feature>
<feature type="transmembrane region" description="Helical" evidence="16">
    <location>
        <begin position="133"/>
        <end position="155"/>
    </location>
</feature>
<gene>
    <name evidence="17" type="primary">nad6</name>
</gene>
<evidence type="ECO:0000256" key="8">
    <source>
        <dbReference type="ARBA" id="ARBA00022967"/>
    </source>
</evidence>
<evidence type="ECO:0000256" key="16">
    <source>
        <dbReference type="SAM" id="Phobius"/>
    </source>
</evidence>
<keyword evidence="5" id="KW-0813">Transport</keyword>
<evidence type="ECO:0000256" key="11">
    <source>
        <dbReference type="ARBA" id="ARBA00023027"/>
    </source>
</evidence>
<feature type="transmembrane region" description="Helical" evidence="16">
    <location>
        <begin position="49"/>
        <end position="69"/>
    </location>
</feature>
<dbReference type="EC" id="7.1.1.2" evidence="3"/>
<evidence type="ECO:0000256" key="6">
    <source>
        <dbReference type="ARBA" id="ARBA00022660"/>
    </source>
</evidence>
<evidence type="ECO:0000256" key="7">
    <source>
        <dbReference type="ARBA" id="ARBA00022692"/>
    </source>
</evidence>
<comment type="similarity">
    <text evidence="2">Belongs to the complex I subunit 6 family.</text>
</comment>
<name>A0A346RGL9_9CUCU</name>
<evidence type="ECO:0000256" key="1">
    <source>
        <dbReference type="ARBA" id="ARBA00004225"/>
    </source>
</evidence>
<keyword evidence="10 16" id="KW-1133">Transmembrane helix</keyword>
<feature type="transmembrane region" description="Helical" evidence="16">
    <location>
        <begin position="21"/>
        <end position="43"/>
    </location>
</feature>
<evidence type="ECO:0000256" key="5">
    <source>
        <dbReference type="ARBA" id="ARBA00022448"/>
    </source>
</evidence>
<evidence type="ECO:0000256" key="10">
    <source>
        <dbReference type="ARBA" id="ARBA00022989"/>
    </source>
</evidence>
<dbReference type="GO" id="GO:0008137">
    <property type="term" value="F:NADH dehydrogenase (ubiquinone) activity"/>
    <property type="evidence" value="ECO:0007669"/>
    <property type="project" value="UniProtKB-EC"/>
</dbReference>
<organism evidence="17">
    <name type="scientific">Chrysomeloidea sp. 4 KM-2017</name>
    <dbReference type="NCBI Taxonomy" id="2219298"/>
    <lineage>
        <taxon>Eukaryota</taxon>
        <taxon>Metazoa</taxon>
        <taxon>Ecdysozoa</taxon>
        <taxon>Arthropoda</taxon>
        <taxon>Hexapoda</taxon>
        <taxon>Insecta</taxon>
        <taxon>Pterygota</taxon>
        <taxon>Neoptera</taxon>
        <taxon>Endopterygota</taxon>
        <taxon>Coleoptera</taxon>
        <taxon>Polyphaga</taxon>
        <taxon>Cucujiformia</taxon>
        <taxon>Chrysomeloidea</taxon>
    </lineage>
</organism>
<proteinExistence type="inferred from homology"/>
<accession>A0A346RGL9</accession>
<evidence type="ECO:0000256" key="2">
    <source>
        <dbReference type="ARBA" id="ARBA00005698"/>
    </source>
</evidence>
<keyword evidence="8" id="KW-1278">Translocase</keyword>
<comment type="catalytic activity">
    <reaction evidence="15">
        <text>a ubiquinone + NADH + 5 H(+)(in) = a ubiquinol + NAD(+) + 4 H(+)(out)</text>
        <dbReference type="Rhea" id="RHEA:29091"/>
        <dbReference type="Rhea" id="RHEA-COMP:9565"/>
        <dbReference type="Rhea" id="RHEA-COMP:9566"/>
        <dbReference type="ChEBI" id="CHEBI:15378"/>
        <dbReference type="ChEBI" id="CHEBI:16389"/>
        <dbReference type="ChEBI" id="CHEBI:17976"/>
        <dbReference type="ChEBI" id="CHEBI:57540"/>
        <dbReference type="ChEBI" id="CHEBI:57945"/>
        <dbReference type="EC" id="7.1.1.2"/>
    </reaction>
</comment>
<dbReference type="GO" id="GO:0031966">
    <property type="term" value="C:mitochondrial membrane"/>
    <property type="evidence" value="ECO:0007669"/>
    <property type="project" value="UniProtKB-SubCell"/>
</dbReference>
<reference evidence="17" key="1">
    <citation type="journal article" date="2018" name="J. ISSAAS">
        <title>The contribution of mitochondrial metagenomics to large-scale data mining and phylogenetic analysis of Coleoptera.</title>
        <authorList>
            <person name="Miller K."/>
            <person name="Linard B."/>
            <person name="Motyka M."/>
            <person name="Bocek M."/>
            <person name="Vogler A.P."/>
        </authorList>
    </citation>
    <scope>NUCLEOTIDE SEQUENCE</scope>
</reference>
<dbReference type="AlphaFoldDB" id="A0A346RGL9"/>
<keyword evidence="6" id="KW-0679">Respiratory chain</keyword>
<protein>
    <recommendedName>
        <fullName evidence="4">NADH-ubiquinone oxidoreductase chain 6</fullName>
        <ecNumber evidence="3">7.1.1.2</ecNumber>
    </recommendedName>
    <alternativeName>
        <fullName evidence="14">NADH dehydrogenase subunit 6</fullName>
    </alternativeName>
</protein>
<keyword evidence="9" id="KW-0249">Electron transport</keyword>
<keyword evidence="13 16" id="KW-0472">Membrane</keyword>
<keyword evidence="11" id="KW-0520">NAD</keyword>
<dbReference type="EMBL" id="MG193376">
    <property type="protein sequence ID" value="AXS65216.1"/>
    <property type="molecule type" value="Genomic_DNA"/>
</dbReference>
<evidence type="ECO:0000256" key="15">
    <source>
        <dbReference type="ARBA" id="ARBA00049551"/>
    </source>
</evidence>
<evidence type="ECO:0000256" key="4">
    <source>
        <dbReference type="ARBA" id="ARBA00021095"/>
    </source>
</evidence>
<evidence type="ECO:0000256" key="12">
    <source>
        <dbReference type="ARBA" id="ARBA00023128"/>
    </source>
</evidence>
<geneLocation type="mitochondrion" evidence="17"/>
<dbReference type="InterPro" id="IPR050269">
    <property type="entry name" value="ComplexI_Subunit6"/>
</dbReference>
<evidence type="ECO:0000313" key="17">
    <source>
        <dbReference type="EMBL" id="AXS65216.1"/>
    </source>
</evidence>
<comment type="subcellular location">
    <subcellularLocation>
        <location evidence="1">Mitochondrion membrane</location>
        <topology evidence="1">Multi-pass membrane protein</topology>
    </subcellularLocation>
</comment>
<dbReference type="PANTHER" id="PTHR11435">
    <property type="entry name" value="NADH UBIQUINONE OXIDOREDUCTASE SUBUNIT ND6"/>
    <property type="match status" value="1"/>
</dbReference>